<dbReference type="RefSeq" id="WP_377896611.1">
    <property type="nucleotide sequence ID" value="NZ_JBHRWI010000023.1"/>
</dbReference>
<organism evidence="1 2">
    <name type="scientific">Amycolatopsis halotolerans</name>
    <dbReference type="NCBI Taxonomy" id="330083"/>
    <lineage>
        <taxon>Bacteria</taxon>
        <taxon>Bacillati</taxon>
        <taxon>Actinomycetota</taxon>
        <taxon>Actinomycetes</taxon>
        <taxon>Pseudonocardiales</taxon>
        <taxon>Pseudonocardiaceae</taxon>
        <taxon>Amycolatopsis</taxon>
    </lineage>
</organism>
<name>A0ABV7QK20_9PSEU</name>
<proteinExistence type="predicted"/>
<gene>
    <name evidence="1" type="ORF">ACFORO_20210</name>
</gene>
<reference evidence="2" key="1">
    <citation type="journal article" date="2019" name="Int. J. Syst. Evol. Microbiol.">
        <title>The Global Catalogue of Microorganisms (GCM) 10K type strain sequencing project: providing services to taxonomists for standard genome sequencing and annotation.</title>
        <authorList>
            <consortium name="The Broad Institute Genomics Platform"/>
            <consortium name="The Broad Institute Genome Sequencing Center for Infectious Disease"/>
            <person name="Wu L."/>
            <person name="Ma J."/>
        </authorList>
    </citation>
    <scope>NUCLEOTIDE SEQUENCE [LARGE SCALE GENOMIC DNA]</scope>
    <source>
        <strain evidence="2">CGMCC 4.7682</strain>
    </source>
</reference>
<evidence type="ECO:0000313" key="2">
    <source>
        <dbReference type="Proteomes" id="UP001595764"/>
    </source>
</evidence>
<accession>A0ABV7QK20</accession>
<dbReference type="EMBL" id="JBHRWI010000023">
    <property type="protein sequence ID" value="MFC3512504.1"/>
    <property type="molecule type" value="Genomic_DNA"/>
</dbReference>
<evidence type="ECO:0000313" key="1">
    <source>
        <dbReference type="EMBL" id="MFC3512504.1"/>
    </source>
</evidence>
<sequence>MLILNERRLRAVLAEYVRHYNVDGRTVLASFAHPGPSTPVADLNTQRIKRQRLLGGPINEYERAA</sequence>
<keyword evidence="2" id="KW-1185">Reference proteome</keyword>
<protein>
    <submittedName>
        <fullName evidence="1">Transposase</fullName>
    </submittedName>
</protein>
<dbReference type="Proteomes" id="UP001595764">
    <property type="component" value="Unassembled WGS sequence"/>
</dbReference>
<comment type="caution">
    <text evidence="1">The sequence shown here is derived from an EMBL/GenBank/DDBJ whole genome shotgun (WGS) entry which is preliminary data.</text>
</comment>